<feature type="compositionally biased region" description="Acidic residues" evidence="2">
    <location>
        <begin position="61"/>
        <end position="84"/>
    </location>
</feature>
<evidence type="ECO:0000313" key="4">
    <source>
        <dbReference type="Proteomes" id="UP000024376"/>
    </source>
</evidence>
<evidence type="ECO:0000256" key="1">
    <source>
        <dbReference type="SAM" id="Coils"/>
    </source>
</evidence>
<organism evidence="3 4">
    <name type="scientific">Hypocrea jecorina (strain ATCC 56765 / BCRC 32924 / NRRL 11460 / Rut C-30)</name>
    <name type="common">Trichoderma reesei</name>
    <dbReference type="NCBI Taxonomy" id="1344414"/>
    <lineage>
        <taxon>Eukaryota</taxon>
        <taxon>Fungi</taxon>
        <taxon>Dikarya</taxon>
        <taxon>Ascomycota</taxon>
        <taxon>Pezizomycotina</taxon>
        <taxon>Sordariomycetes</taxon>
        <taxon>Hypocreomycetidae</taxon>
        <taxon>Hypocreales</taxon>
        <taxon>Hypocreaceae</taxon>
        <taxon>Trichoderma</taxon>
    </lineage>
</organism>
<keyword evidence="1" id="KW-0175">Coiled coil</keyword>
<dbReference type="Proteomes" id="UP000024376">
    <property type="component" value="Unassembled WGS sequence"/>
</dbReference>
<evidence type="ECO:0000256" key="2">
    <source>
        <dbReference type="SAM" id="MobiDB-lite"/>
    </source>
</evidence>
<proteinExistence type="predicted"/>
<dbReference type="KEGG" id="trr:M419DRAFT_8816"/>
<feature type="coiled-coil region" evidence="1">
    <location>
        <begin position="112"/>
        <end position="139"/>
    </location>
</feature>
<sequence length="313" mass="37031">MEPPAWYCRLVNLPQDHEIEEHDFDDDISELREGEEESVNPDAFSDGDSSHRCDCPSSDILECECDDDDDDDDAAPEEEMDDGAESERSYQGSDADYYYELKEQRIQRKIDLRDLREEQERERRLHRELESEKEQEVREAYEAMLKEQKKGDAPRPRLASLSKAIFHLFSVDHIDYCYCYDLYLGTRYVEFYCLDEKGQTRIPDNTNVKIQGHVYLSDRTDCDFLPFAQPKRAGIKKRQFPTRGQDHDEPVFQFISNKYLIMTVKSDSKMVSGDIEELGATEVPKELKFFGICMEKEERELYLERRSERFRRR</sequence>
<dbReference type="EMBL" id="KI911147">
    <property type="protein sequence ID" value="ETS01857.1"/>
    <property type="molecule type" value="Genomic_DNA"/>
</dbReference>
<dbReference type="OrthoDB" id="4508730at2759"/>
<reference evidence="4" key="1">
    <citation type="journal article" date="2013" name="Ind. Biotechnol.">
        <title>Comparative genomics analysis of Trichoderma reesei strains.</title>
        <authorList>
            <person name="Koike H."/>
            <person name="Aerts A."/>
            <person name="LaButti K."/>
            <person name="Grigoriev I.V."/>
            <person name="Baker S.E."/>
        </authorList>
    </citation>
    <scope>NUCLEOTIDE SEQUENCE [LARGE SCALE GENOMIC DNA]</scope>
    <source>
        <strain evidence="4">ATCC 56765 / BCRC 32924 / NRRL 11460 / Rut C-30</strain>
    </source>
</reference>
<dbReference type="AlphaFoldDB" id="A0A024SCF3"/>
<name>A0A024SCF3_HYPJR</name>
<evidence type="ECO:0000313" key="3">
    <source>
        <dbReference type="EMBL" id="ETS01857.1"/>
    </source>
</evidence>
<gene>
    <name evidence="3" type="ORF">M419DRAFT_8816</name>
</gene>
<accession>A0A024SCF3</accession>
<dbReference type="HOGENOM" id="CLU_068502_0_0_1"/>
<protein>
    <submittedName>
        <fullName evidence="3">Uncharacterized protein</fullName>
    </submittedName>
</protein>
<feature type="region of interest" description="Disordered" evidence="2">
    <location>
        <begin position="31"/>
        <end position="94"/>
    </location>
</feature>